<organism evidence="2 3">
    <name type="scientific">Myotis myotis</name>
    <name type="common">Greater mouse-eared bat</name>
    <name type="synonym">Vespertilio myotis</name>
    <dbReference type="NCBI Taxonomy" id="51298"/>
    <lineage>
        <taxon>Eukaryota</taxon>
        <taxon>Metazoa</taxon>
        <taxon>Chordata</taxon>
        <taxon>Craniata</taxon>
        <taxon>Vertebrata</taxon>
        <taxon>Euteleostomi</taxon>
        <taxon>Mammalia</taxon>
        <taxon>Eutheria</taxon>
        <taxon>Laurasiatheria</taxon>
        <taxon>Chiroptera</taxon>
        <taxon>Yangochiroptera</taxon>
        <taxon>Vespertilionidae</taxon>
        <taxon>Myotis</taxon>
    </lineage>
</organism>
<dbReference type="EMBL" id="JABWUV010000013">
    <property type="protein sequence ID" value="KAF6310719.1"/>
    <property type="molecule type" value="Genomic_DNA"/>
</dbReference>
<comment type="caution">
    <text evidence="2">The sequence shown here is derived from an EMBL/GenBank/DDBJ whole genome shotgun (WGS) entry which is preliminary data.</text>
</comment>
<protein>
    <submittedName>
        <fullName evidence="2">Uncharacterized protein</fullName>
    </submittedName>
</protein>
<evidence type="ECO:0000313" key="3">
    <source>
        <dbReference type="Proteomes" id="UP000527355"/>
    </source>
</evidence>
<feature type="compositionally biased region" description="Polar residues" evidence="1">
    <location>
        <begin position="45"/>
        <end position="60"/>
    </location>
</feature>
<dbReference type="Proteomes" id="UP000527355">
    <property type="component" value="Unassembled WGS sequence"/>
</dbReference>
<proteinExistence type="predicted"/>
<reference evidence="2 3" key="1">
    <citation type="journal article" date="2020" name="Nature">
        <title>Six reference-quality genomes reveal evolution of bat adaptations.</title>
        <authorList>
            <person name="Jebb D."/>
            <person name="Huang Z."/>
            <person name="Pippel M."/>
            <person name="Hughes G.M."/>
            <person name="Lavrichenko K."/>
            <person name="Devanna P."/>
            <person name="Winkler S."/>
            <person name="Jermiin L.S."/>
            <person name="Skirmuntt E.C."/>
            <person name="Katzourakis A."/>
            <person name="Burkitt-Gray L."/>
            <person name="Ray D.A."/>
            <person name="Sullivan K.A.M."/>
            <person name="Roscito J.G."/>
            <person name="Kirilenko B.M."/>
            <person name="Davalos L.M."/>
            <person name="Corthals A.P."/>
            <person name="Power M.L."/>
            <person name="Jones G."/>
            <person name="Ransome R.D."/>
            <person name="Dechmann D.K.N."/>
            <person name="Locatelli A.G."/>
            <person name="Puechmaille S.J."/>
            <person name="Fedrigo O."/>
            <person name="Jarvis E.D."/>
            <person name="Hiller M."/>
            <person name="Vernes S.C."/>
            <person name="Myers E.W."/>
            <person name="Teeling E.C."/>
        </authorList>
    </citation>
    <scope>NUCLEOTIDE SEQUENCE [LARGE SCALE GENOMIC DNA]</scope>
    <source>
        <strain evidence="2">MMyoMyo1</strain>
        <tissue evidence="2">Flight muscle</tissue>
    </source>
</reference>
<name>A0A7J7UCX4_MYOMY</name>
<evidence type="ECO:0000256" key="1">
    <source>
        <dbReference type="SAM" id="MobiDB-lite"/>
    </source>
</evidence>
<evidence type="ECO:0000313" key="2">
    <source>
        <dbReference type="EMBL" id="KAF6310719.1"/>
    </source>
</evidence>
<feature type="region of interest" description="Disordered" evidence="1">
    <location>
        <begin position="45"/>
        <end position="72"/>
    </location>
</feature>
<accession>A0A7J7UCX4</accession>
<dbReference type="AlphaFoldDB" id="A0A7J7UCX4"/>
<sequence>MEVGGGSTYLWGSATSWFCKSVIYRLEAWCMSMCMGGVPRGGLRGSNSSSCPQARSLSSHPQPPSPGALPGTLSGLAPSPHLLHHPLTCSTILPAGPSIGAGDGGWADSPCPASSAPGNQVAVLPPTTTAAHCLWDDWRINHLAPTLAWLRLLACFTILPRSHDRWGPRGPIGARSAYTATRCQRLISDVCHVPHCPLVASAHHSEQ</sequence>
<gene>
    <name evidence="2" type="ORF">mMyoMyo1_008769</name>
</gene>
<keyword evidence="3" id="KW-1185">Reference proteome</keyword>